<dbReference type="NCBIfam" id="TIGR03686">
    <property type="entry name" value="pupylate_PafA"/>
    <property type="match status" value="1"/>
</dbReference>
<dbReference type="GO" id="GO:0010498">
    <property type="term" value="P:proteasomal protein catabolic process"/>
    <property type="evidence" value="ECO:0007669"/>
    <property type="project" value="InterPro"/>
</dbReference>
<accession>A0A6J6WFC3</accession>
<evidence type="ECO:0000256" key="5">
    <source>
        <dbReference type="ARBA" id="ARBA00022840"/>
    </source>
</evidence>
<evidence type="ECO:0000256" key="3">
    <source>
        <dbReference type="ARBA" id="ARBA00022741"/>
    </source>
</evidence>
<dbReference type="Pfam" id="PF03136">
    <property type="entry name" value="Pup_ligase"/>
    <property type="match status" value="1"/>
</dbReference>
<keyword evidence="3" id="KW-0547">Nucleotide-binding</keyword>
<dbReference type="PANTHER" id="PTHR42307:SF3">
    <property type="entry name" value="PUP--PROTEIN LIGASE"/>
    <property type="match status" value="1"/>
</dbReference>
<keyword evidence="4" id="KW-0833">Ubl conjugation pathway</keyword>
<dbReference type="HAMAP" id="MF_02111">
    <property type="entry name" value="Pup_ligase"/>
    <property type="match status" value="1"/>
</dbReference>
<dbReference type="GO" id="GO:0046872">
    <property type="term" value="F:metal ion binding"/>
    <property type="evidence" value="ECO:0007669"/>
    <property type="project" value="UniProtKB-KW"/>
</dbReference>
<dbReference type="InterPro" id="IPR004347">
    <property type="entry name" value="Pup_ligase/deamidase"/>
</dbReference>
<keyword evidence="6" id="KW-0460">Magnesium</keyword>
<proteinExistence type="inferred from homology"/>
<dbReference type="AlphaFoldDB" id="A0A6J6WFC3"/>
<keyword evidence="1" id="KW-0436">Ligase</keyword>
<evidence type="ECO:0000256" key="1">
    <source>
        <dbReference type="ARBA" id="ARBA00022598"/>
    </source>
</evidence>
<evidence type="ECO:0000256" key="6">
    <source>
        <dbReference type="ARBA" id="ARBA00022842"/>
    </source>
</evidence>
<name>A0A6J6WFC3_9ZZZZ</name>
<dbReference type="GO" id="GO:0070490">
    <property type="term" value="P:protein pupylation"/>
    <property type="evidence" value="ECO:0007669"/>
    <property type="project" value="TreeGrafter"/>
</dbReference>
<reference evidence="7" key="1">
    <citation type="submission" date="2020-05" db="EMBL/GenBank/DDBJ databases">
        <authorList>
            <person name="Chiriac C."/>
            <person name="Salcher M."/>
            <person name="Ghai R."/>
            <person name="Kavagutti S V."/>
        </authorList>
    </citation>
    <scope>NUCLEOTIDE SEQUENCE</scope>
</reference>
<dbReference type="GO" id="GO:0019941">
    <property type="term" value="P:modification-dependent protein catabolic process"/>
    <property type="evidence" value="ECO:0007669"/>
    <property type="project" value="InterPro"/>
</dbReference>
<sequence length="455" mass="51956">MHRRIYGLETEYGVTYNLNGQRRLSPDDVSRVLFRKVVAWGRSSNVFLENGSRLYLDVGSHPEYATAECDNLYDLVAQDGAGERILQSLVASAQQQLSDEGSRGSIYLFRNNTDSAGNSYGCHENYCTEREEDLKRHEQFLIPFLVSRQIWSGAGKVVTTASRGTHFGLSQRAEHIWESISSATTRSRPIINTRDEPHADPEKYRRLHVIVGDSNMSEFVTFVKVGATCLILSMIEDRHTILRDLSLEQPIKAFREISMDPFGDGHCKVRLANGREMTALELQEEICERVEAYVVKRDIPGDQLEALRLWRGVLTQLRVDPLALADRLDWVAKYSLIEALRAKGNLPLTDPKVQLIDLLYHDTDPQRGLYHRLASKGNLIRMVDESSVQAAVTQAPETTRARMRGAFVRRAKEKNRDFTVDWVHLKLNDQVQRTVLMKDPFKSHDDRFDRLLNSL</sequence>
<keyword evidence="2" id="KW-0479">Metal-binding</keyword>
<gene>
    <name evidence="7" type="ORF">UFOPK2958_00530</name>
</gene>
<dbReference type="EMBL" id="CAFAAB010000044">
    <property type="protein sequence ID" value="CAB4780897.1"/>
    <property type="molecule type" value="Genomic_DNA"/>
</dbReference>
<organism evidence="7">
    <name type="scientific">freshwater metagenome</name>
    <dbReference type="NCBI Taxonomy" id="449393"/>
    <lineage>
        <taxon>unclassified sequences</taxon>
        <taxon>metagenomes</taxon>
        <taxon>ecological metagenomes</taxon>
    </lineage>
</organism>
<dbReference type="GO" id="GO:0005524">
    <property type="term" value="F:ATP binding"/>
    <property type="evidence" value="ECO:0007669"/>
    <property type="project" value="UniProtKB-KW"/>
</dbReference>
<evidence type="ECO:0000256" key="4">
    <source>
        <dbReference type="ARBA" id="ARBA00022786"/>
    </source>
</evidence>
<evidence type="ECO:0000313" key="7">
    <source>
        <dbReference type="EMBL" id="CAB4780897.1"/>
    </source>
</evidence>
<dbReference type="PIRSF" id="PIRSF018077">
    <property type="entry name" value="UCP018077"/>
    <property type="match status" value="1"/>
</dbReference>
<evidence type="ECO:0000256" key="2">
    <source>
        <dbReference type="ARBA" id="ARBA00022723"/>
    </source>
</evidence>
<dbReference type="GO" id="GO:0016879">
    <property type="term" value="F:ligase activity, forming carbon-nitrogen bonds"/>
    <property type="evidence" value="ECO:0007669"/>
    <property type="project" value="InterPro"/>
</dbReference>
<keyword evidence="5" id="KW-0067">ATP-binding</keyword>
<dbReference type="PANTHER" id="PTHR42307">
    <property type="entry name" value="PUP DEAMIDASE/DEPUPYLASE"/>
    <property type="match status" value="1"/>
</dbReference>
<protein>
    <submittedName>
        <fullName evidence="7">Unannotated protein</fullName>
    </submittedName>
</protein>
<dbReference type="InterPro" id="IPR022279">
    <property type="entry name" value="Pup_ligase"/>
</dbReference>